<keyword evidence="5" id="KW-0999">Mitochondrion inner membrane</keyword>
<dbReference type="Pfam" id="PF03364">
    <property type="entry name" value="Polyketide_cyc"/>
    <property type="match status" value="1"/>
</dbReference>
<keyword evidence="7" id="KW-0496">Mitochondrion</keyword>
<dbReference type="EMBL" id="JAIZAY010000018">
    <property type="protein sequence ID" value="KAJ8024834.1"/>
    <property type="molecule type" value="Genomic_DNA"/>
</dbReference>
<name>A0A9Q0YLY7_HOLLE</name>
<dbReference type="InterPro" id="IPR044996">
    <property type="entry name" value="COQ10-like"/>
</dbReference>
<dbReference type="FunFam" id="3.30.530.20:FF:000002">
    <property type="entry name" value="Coenzyme Q-binding protein COQ10 homolog, mitochondrial"/>
    <property type="match status" value="1"/>
</dbReference>
<dbReference type="GO" id="GO:0005743">
    <property type="term" value="C:mitochondrial inner membrane"/>
    <property type="evidence" value="ECO:0007669"/>
    <property type="project" value="UniProtKB-SubCell"/>
</dbReference>
<evidence type="ECO:0000256" key="1">
    <source>
        <dbReference type="ARBA" id="ARBA00004273"/>
    </source>
</evidence>
<accession>A0A9Q0YLY7</accession>
<dbReference type="Gene3D" id="3.30.530.20">
    <property type="match status" value="1"/>
</dbReference>
<comment type="subcellular location">
    <subcellularLocation>
        <location evidence="1">Mitochondrion inner membrane</location>
    </subcellularLocation>
    <subcellularLocation>
        <location evidence="2">Mitochondrion membrane</location>
        <topology evidence="2">Peripheral membrane protein</topology>
    </subcellularLocation>
</comment>
<dbReference type="OrthoDB" id="292693at2759"/>
<evidence type="ECO:0000256" key="8">
    <source>
        <dbReference type="ARBA" id="ARBA00023136"/>
    </source>
</evidence>
<keyword evidence="12" id="KW-1185">Reference proteome</keyword>
<comment type="similarity">
    <text evidence="3">Belongs to the COQ10 family.</text>
</comment>
<protein>
    <submittedName>
        <fullName evidence="11">Coenzyme Q-binding protein COQ10-like B, mitochondrial</fullName>
    </submittedName>
</protein>
<dbReference type="InterPro" id="IPR023393">
    <property type="entry name" value="START-like_dom_sf"/>
</dbReference>
<comment type="subunit">
    <text evidence="4">Interacts with coenzyme Q.</text>
</comment>
<proteinExistence type="inferred from homology"/>
<evidence type="ECO:0000256" key="4">
    <source>
        <dbReference type="ARBA" id="ARBA00011814"/>
    </source>
</evidence>
<evidence type="ECO:0000256" key="7">
    <source>
        <dbReference type="ARBA" id="ARBA00023128"/>
    </source>
</evidence>
<evidence type="ECO:0000256" key="9">
    <source>
        <dbReference type="ARBA" id="ARBA00024947"/>
    </source>
</evidence>
<gene>
    <name evidence="11" type="ORF">HOLleu_34857</name>
</gene>
<evidence type="ECO:0000256" key="6">
    <source>
        <dbReference type="ARBA" id="ARBA00022946"/>
    </source>
</evidence>
<dbReference type="Proteomes" id="UP001152320">
    <property type="component" value="Chromosome 18"/>
</dbReference>
<feature type="domain" description="Coenzyme Q-binding protein COQ10 START" evidence="10">
    <location>
        <begin position="82"/>
        <end position="211"/>
    </location>
</feature>
<sequence length="236" mass="27308">MNNTNYRVATVLTRSLRYVLSETKIIRVNRPFCMMCVRAAHHQALMRVNYTKTPLVLIPHRDLFSIPSPLNKTKEYAERRIIGYSMQDMYEVVANVEDYKEFVPWCTQSKIVQRKAGHFKAQLEIGFNPLVERYMSTVTLVKPHLVKAVCTDGRLFNHLITIWRFSPGIRGKPDTCTIDFAISFEFRSVLHSNLSALFFDEVVKKMVKAFEKRAEKLYGPQAAKKPAPDYSIVKDL</sequence>
<dbReference type="PANTHER" id="PTHR12901">
    <property type="entry name" value="SPERM PROTEIN HOMOLOG"/>
    <property type="match status" value="1"/>
</dbReference>
<dbReference type="AlphaFoldDB" id="A0A9Q0YLY7"/>
<dbReference type="GO" id="GO:0045333">
    <property type="term" value="P:cellular respiration"/>
    <property type="evidence" value="ECO:0007669"/>
    <property type="project" value="InterPro"/>
</dbReference>
<dbReference type="GO" id="GO:0048039">
    <property type="term" value="F:ubiquinone binding"/>
    <property type="evidence" value="ECO:0007669"/>
    <property type="project" value="InterPro"/>
</dbReference>
<dbReference type="SUPFAM" id="SSF55961">
    <property type="entry name" value="Bet v1-like"/>
    <property type="match status" value="1"/>
</dbReference>
<evidence type="ECO:0000256" key="3">
    <source>
        <dbReference type="ARBA" id="ARBA00006885"/>
    </source>
</evidence>
<dbReference type="InterPro" id="IPR005031">
    <property type="entry name" value="COQ10_START"/>
</dbReference>
<evidence type="ECO:0000256" key="2">
    <source>
        <dbReference type="ARBA" id="ARBA00004318"/>
    </source>
</evidence>
<evidence type="ECO:0000313" key="12">
    <source>
        <dbReference type="Proteomes" id="UP001152320"/>
    </source>
</evidence>
<evidence type="ECO:0000313" key="11">
    <source>
        <dbReference type="EMBL" id="KAJ8024834.1"/>
    </source>
</evidence>
<keyword evidence="6" id="KW-0809">Transit peptide</keyword>
<keyword evidence="8" id="KW-0472">Membrane</keyword>
<dbReference type="PANTHER" id="PTHR12901:SF10">
    <property type="entry name" value="COENZYME Q-BINDING PROTEIN COQ10, MITOCHONDRIAL"/>
    <property type="match status" value="1"/>
</dbReference>
<evidence type="ECO:0000256" key="5">
    <source>
        <dbReference type="ARBA" id="ARBA00022792"/>
    </source>
</evidence>
<evidence type="ECO:0000259" key="10">
    <source>
        <dbReference type="Pfam" id="PF03364"/>
    </source>
</evidence>
<comment type="function">
    <text evidence="9">Required for the function of coenzyme Q in the respiratory chain. May serve as a chaperone or may be involved in the transport of Q6 from its site of synthesis to the catalytic sites of the respiratory complexes.</text>
</comment>
<comment type="caution">
    <text evidence="11">The sequence shown here is derived from an EMBL/GenBank/DDBJ whole genome shotgun (WGS) entry which is preliminary data.</text>
</comment>
<reference evidence="11" key="1">
    <citation type="submission" date="2021-10" db="EMBL/GenBank/DDBJ databases">
        <title>Tropical sea cucumber genome reveals ecological adaptation and Cuvierian tubules defense mechanism.</title>
        <authorList>
            <person name="Chen T."/>
        </authorList>
    </citation>
    <scope>NUCLEOTIDE SEQUENCE</scope>
    <source>
        <strain evidence="11">Nanhai2018</strain>
        <tissue evidence="11">Muscle</tissue>
    </source>
</reference>
<organism evidence="11 12">
    <name type="scientific">Holothuria leucospilota</name>
    <name type="common">Black long sea cucumber</name>
    <name type="synonym">Mertensiothuria leucospilota</name>
    <dbReference type="NCBI Taxonomy" id="206669"/>
    <lineage>
        <taxon>Eukaryota</taxon>
        <taxon>Metazoa</taxon>
        <taxon>Echinodermata</taxon>
        <taxon>Eleutherozoa</taxon>
        <taxon>Echinozoa</taxon>
        <taxon>Holothuroidea</taxon>
        <taxon>Aspidochirotacea</taxon>
        <taxon>Aspidochirotida</taxon>
        <taxon>Holothuriidae</taxon>
        <taxon>Holothuria</taxon>
    </lineage>
</organism>
<dbReference type="CDD" id="cd07813">
    <property type="entry name" value="COQ10p_like"/>
    <property type="match status" value="1"/>
</dbReference>